<dbReference type="GO" id="GO:0030145">
    <property type="term" value="F:manganese ion binding"/>
    <property type="evidence" value="ECO:0007669"/>
    <property type="project" value="UniProtKB-ARBA"/>
</dbReference>
<evidence type="ECO:0000256" key="6">
    <source>
        <dbReference type="ARBA" id="ARBA00012557"/>
    </source>
</evidence>
<feature type="transmembrane region" description="Helical" evidence="21">
    <location>
        <begin position="9"/>
        <end position="28"/>
    </location>
</feature>
<keyword evidence="8" id="KW-0808">Transferase</keyword>
<evidence type="ECO:0000256" key="5">
    <source>
        <dbReference type="ARBA" id="ARBA00011748"/>
    </source>
</evidence>
<keyword evidence="17" id="KW-0464">Manganese</keyword>
<dbReference type="AlphaFoldDB" id="A0AAN8FX91"/>
<evidence type="ECO:0000256" key="14">
    <source>
        <dbReference type="ARBA" id="ARBA00023136"/>
    </source>
</evidence>
<dbReference type="InterPro" id="IPR003378">
    <property type="entry name" value="Fringe-like_glycosylTrfase"/>
</dbReference>
<evidence type="ECO:0000256" key="17">
    <source>
        <dbReference type="ARBA" id="ARBA00023211"/>
    </source>
</evidence>
<gene>
    <name evidence="23" type="ORF">SNE40_022896</name>
</gene>
<keyword evidence="14 21" id="KW-0472">Membrane</keyword>
<comment type="caution">
    <text evidence="23">The sequence shown here is derived from an EMBL/GenBank/DDBJ whole genome shotgun (WGS) entry which is preliminary data.</text>
</comment>
<keyword evidence="9 21" id="KW-0812">Transmembrane</keyword>
<evidence type="ECO:0000256" key="10">
    <source>
        <dbReference type="ARBA" id="ARBA00022723"/>
    </source>
</evidence>
<dbReference type="FunFam" id="3.90.550.50:FF:000017">
    <property type="entry name" value="Glycoprotein-N-acetylgalactosamine 3-beta-galactosyltransferase 1"/>
    <property type="match status" value="1"/>
</dbReference>
<evidence type="ECO:0000256" key="18">
    <source>
        <dbReference type="ARBA" id="ARBA00040898"/>
    </source>
</evidence>
<keyword evidence="16" id="KW-0325">Glycoprotein</keyword>
<comment type="function">
    <text evidence="19">Glycosyltransferase that generates the core 1 O-glycan Gal-beta1-3GalNAc-alpha1-Ser/Thr (T antigen), which is a precursor for many extended O-glycans in glycoproteins.</text>
</comment>
<feature type="domain" description="Fringe-like glycosyltransferase" evidence="22">
    <location>
        <begin position="111"/>
        <end position="265"/>
    </location>
</feature>
<feature type="compositionally biased region" description="Basic and acidic residues" evidence="20">
    <location>
        <begin position="371"/>
        <end position="382"/>
    </location>
</feature>
<comment type="similarity">
    <text evidence="4">Belongs to the glycosyltransferase 31 family. Beta3-Gal-T subfamily.</text>
</comment>
<keyword evidence="12" id="KW-0735">Signal-anchor</keyword>
<keyword evidence="24" id="KW-1185">Reference proteome</keyword>
<keyword evidence="10" id="KW-0479">Metal-binding</keyword>
<dbReference type="Proteomes" id="UP001347796">
    <property type="component" value="Unassembled WGS sequence"/>
</dbReference>
<accession>A0AAN8FX91</accession>
<evidence type="ECO:0000256" key="19">
    <source>
        <dbReference type="ARBA" id="ARBA00059245"/>
    </source>
</evidence>
<dbReference type="InterPro" id="IPR026050">
    <property type="entry name" value="C1GALT1/C1GALT1_chp1"/>
</dbReference>
<dbReference type="GO" id="GO:0000166">
    <property type="term" value="F:nucleotide binding"/>
    <property type="evidence" value="ECO:0007669"/>
    <property type="project" value="UniProtKB-KW"/>
</dbReference>
<evidence type="ECO:0000256" key="15">
    <source>
        <dbReference type="ARBA" id="ARBA00023157"/>
    </source>
</evidence>
<feature type="region of interest" description="Disordered" evidence="20">
    <location>
        <begin position="354"/>
        <end position="382"/>
    </location>
</feature>
<dbReference type="EC" id="2.4.1.122" evidence="6"/>
<evidence type="ECO:0000256" key="7">
    <source>
        <dbReference type="ARBA" id="ARBA00022676"/>
    </source>
</evidence>
<dbReference type="PANTHER" id="PTHR23033">
    <property type="entry name" value="BETA1,3-GALACTOSYLTRANSFERASE"/>
    <property type="match status" value="1"/>
</dbReference>
<comment type="subunit">
    <text evidence="5">Homodimer; disulfide-linked.</text>
</comment>
<keyword evidence="13 21" id="KW-1133">Transmembrane helix</keyword>
<comment type="cofactor">
    <cofactor evidence="1">
        <name>Mn(2+)</name>
        <dbReference type="ChEBI" id="CHEBI:29035"/>
    </cofactor>
</comment>
<dbReference type="GO" id="GO:0016020">
    <property type="term" value="C:membrane"/>
    <property type="evidence" value="ECO:0007669"/>
    <property type="project" value="UniProtKB-SubCell"/>
</dbReference>
<sequence>MAGGITKGGLVTFSVGLIFGFAFTYMFAFSSSRDGFVKIAQTPEKVYLTGFIPEDPHSHGEMDNYKGPEKSVKWMDDHSHSHMGESNIAADELAKKIRVLCWVMTNPSNIQSKAKHVKATWGKRCTVLLFMSSEVDKDLPAVKLPVSEGRDNLWAKTKEAFKHVHKYYLDQADWFVKADDDSYFIVENLRYFLKDHDPSKPLYFGRRFKPYVSQGYMSGGAGYVLSKQALVNLVTQAIPDASKCRSDHGGAEDLEMGKCLANVGVAAGDSRDELGRERFNPFIPEHHLIPGILPANMWYWQYNYYPTKNGPDCCSDYAISFHYVPPNMMYVLEYFIYHLKPYGLRIQQSCNKEKMSSSSSNVHSPSNETLKNTEKLIENNKIEEKESAKLIENNEIEEKESAS</sequence>
<evidence type="ECO:0000256" key="11">
    <source>
        <dbReference type="ARBA" id="ARBA00022741"/>
    </source>
</evidence>
<evidence type="ECO:0000256" key="21">
    <source>
        <dbReference type="SAM" id="Phobius"/>
    </source>
</evidence>
<evidence type="ECO:0000256" key="12">
    <source>
        <dbReference type="ARBA" id="ARBA00022968"/>
    </source>
</evidence>
<comment type="subcellular location">
    <subcellularLocation>
        <location evidence="2">Membrane</location>
        <topology evidence="2">Single-pass type II membrane protein</topology>
    </subcellularLocation>
</comment>
<evidence type="ECO:0000313" key="23">
    <source>
        <dbReference type="EMBL" id="KAK6166132.1"/>
    </source>
</evidence>
<keyword evidence="11" id="KW-0547">Nucleotide-binding</keyword>
<dbReference type="Pfam" id="PF02434">
    <property type="entry name" value="Fringe"/>
    <property type="match status" value="1"/>
</dbReference>
<keyword evidence="15" id="KW-1015">Disulfide bond</keyword>
<reference evidence="23 24" key="1">
    <citation type="submission" date="2024-01" db="EMBL/GenBank/DDBJ databases">
        <title>The genome of the rayed Mediterranean limpet Patella caerulea (Linnaeus, 1758).</title>
        <authorList>
            <person name="Anh-Thu Weber A."/>
            <person name="Halstead-Nussloch G."/>
        </authorList>
    </citation>
    <scope>NUCLEOTIDE SEQUENCE [LARGE SCALE GENOMIC DNA]</scope>
    <source>
        <strain evidence="23">AATW-2023a</strain>
        <tissue evidence="23">Whole specimen</tissue>
    </source>
</reference>
<evidence type="ECO:0000256" key="2">
    <source>
        <dbReference type="ARBA" id="ARBA00004606"/>
    </source>
</evidence>
<evidence type="ECO:0000256" key="3">
    <source>
        <dbReference type="ARBA" id="ARBA00004922"/>
    </source>
</evidence>
<evidence type="ECO:0000259" key="22">
    <source>
        <dbReference type="Pfam" id="PF02434"/>
    </source>
</evidence>
<name>A0AAN8FX91_PATCE</name>
<evidence type="ECO:0000256" key="4">
    <source>
        <dbReference type="ARBA" id="ARBA00006462"/>
    </source>
</evidence>
<evidence type="ECO:0000256" key="20">
    <source>
        <dbReference type="SAM" id="MobiDB-lite"/>
    </source>
</evidence>
<dbReference type="EMBL" id="JAZGQO010000021">
    <property type="protein sequence ID" value="KAK6166132.1"/>
    <property type="molecule type" value="Genomic_DNA"/>
</dbReference>
<comment type="pathway">
    <text evidence="3">Protein modification; protein glycosylation.</text>
</comment>
<evidence type="ECO:0000256" key="9">
    <source>
        <dbReference type="ARBA" id="ARBA00022692"/>
    </source>
</evidence>
<keyword evidence="7" id="KW-0328">Glycosyltransferase</keyword>
<evidence type="ECO:0000256" key="1">
    <source>
        <dbReference type="ARBA" id="ARBA00001936"/>
    </source>
</evidence>
<evidence type="ECO:0000256" key="16">
    <source>
        <dbReference type="ARBA" id="ARBA00023180"/>
    </source>
</evidence>
<feature type="compositionally biased region" description="Low complexity" evidence="20">
    <location>
        <begin position="356"/>
        <end position="366"/>
    </location>
</feature>
<proteinExistence type="inferred from homology"/>
<organism evidence="23 24">
    <name type="scientific">Patella caerulea</name>
    <name type="common">Rayed Mediterranean limpet</name>
    <dbReference type="NCBI Taxonomy" id="87958"/>
    <lineage>
        <taxon>Eukaryota</taxon>
        <taxon>Metazoa</taxon>
        <taxon>Spiralia</taxon>
        <taxon>Lophotrochozoa</taxon>
        <taxon>Mollusca</taxon>
        <taxon>Gastropoda</taxon>
        <taxon>Patellogastropoda</taxon>
        <taxon>Patelloidea</taxon>
        <taxon>Patellidae</taxon>
        <taxon>Patella</taxon>
    </lineage>
</organism>
<evidence type="ECO:0000256" key="8">
    <source>
        <dbReference type="ARBA" id="ARBA00022679"/>
    </source>
</evidence>
<protein>
    <recommendedName>
        <fullName evidence="18">Glycoprotein-N-acetylgalactosamine 3-beta-galactosyltransferase 1</fullName>
        <ecNumber evidence="6">2.4.1.122</ecNumber>
    </recommendedName>
</protein>
<evidence type="ECO:0000313" key="24">
    <source>
        <dbReference type="Proteomes" id="UP001347796"/>
    </source>
</evidence>
<evidence type="ECO:0000256" key="13">
    <source>
        <dbReference type="ARBA" id="ARBA00022989"/>
    </source>
</evidence>
<dbReference type="GO" id="GO:0016263">
    <property type="term" value="F:glycoprotein-N-acetylgalactosamine 3-beta-galactosyltransferase activity"/>
    <property type="evidence" value="ECO:0007669"/>
    <property type="project" value="UniProtKB-EC"/>
</dbReference>
<dbReference type="PANTHER" id="PTHR23033:SF14">
    <property type="entry name" value="GLYCOPROTEIN-N-ACETYLGALACTOSAMINE 3-BETA-GALACTOSYLTRANSFERASE 1-RELATED"/>
    <property type="match status" value="1"/>
</dbReference>
<dbReference type="Gene3D" id="3.90.550.50">
    <property type="match status" value="1"/>
</dbReference>